<dbReference type="GO" id="GO:0005975">
    <property type="term" value="P:carbohydrate metabolic process"/>
    <property type="evidence" value="ECO:0007669"/>
    <property type="project" value="InterPro"/>
</dbReference>
<accession>A0A9W6ZCI3</accession>
<dbReference type="Gene3D" id="1.50.10.10">
    <property type="match status" value="1"/>
</dbReference>
<evidence type="ECO:0000256" key="1">
    <source>
        <dbReference type="SAM" id="MobiDB-lite"/>
    </source>
</evidence>
<sequence length="397" mass="44493">MDLYSTVLAMTNETLVASFVAGDSYPDVWIRDLNTFITMASGANPQTDVRNALNGFFDRQNATSGEVPDGYRPNPNATSPNEPPPLQWPSCTGDTPDACKNNVETDQESSLVSATRQYVDYFDDIGFLAEHITQLELALNFLANYRTTDTYNNLIWGGTTFDWGDCQAEDEVQDCRILEPASHRAIDVYDNAMYALALQDLIYLESLLNRDSSIYQLLHDDLRSDVRKYLWNDDTQKFTNHLYLEEQAFDPSFDEDLVYYHGGTTIAMLAGFLTNDEVAASYQRMKDNVKLAGGEVTVGLTMYPPYPSDLTTKMMGEYTYQNGGDWAWFGGRTVSALAKLKFCDEAREALQPMLERVVVNNGFYEWWGKDNTPNGSSTFHGSAGVLGLAIQDVNDNC</sequence>
<reference evidence="3" key="1">
    <citation type="journal article" date="2023" name="Commun. Biol.">
        <title>Genome analysis of Parmales, the sister group of diatoms, reveals the evolutionary specialization of diatoms from phago-mixotrophs to photoautotrophs.</title>
        <authorList>
            <person name="Ban H."/>
            <person name="Sato S."/>
            <person name="Yoshikawa S."/>
            <person name="Yamada K."/>
            <person name="Nakamura Y."/>
            <person name="Ichinomiya M."/>
            <person name="Sato N."/>
            <person name="Blanc-Mathieu R."/>
            <person name="Endo H."/>
            <person name="Kuwata A."/>
            <person name="Ogata H."/>
        </authorList>
    </citation>
    <scope>NUCLEOTIDE SEQUENCE [LARGE SCALE GENOMIC DNA]</scope>
    <source>
        <strain evidence="3">NIES 3700</strain>
    </source>
</reference>
<dbReference type="InterPro" id="IPR008928">
    <property type="entry name" value="6-hairpin_glycosidase_sf"/>
</dbReference>
<evidence type="ECO:0000313" key="3">
    <source>
        <dbReference type="Proteomes" id="UP001165122"/>
    </source>
</evidence>
<gene>
    <name evidence="2" type="ORF">TrLO_g14646</name>
</gene>
<feature type="region of interest" description="Disordered" evidence="1">
    <location>
        <begin position="63"/>
        <end position="96"/>
    </location>
</feature>
<dbReference type="EMBL" id="BRXW01000412">
    <property type="protein sequence ID" value="GMH51912.1"/>
    <property type="molecule type" value="Genomic_DNA"/>
</dbReference>
<proteinExistence type="predicted"/>
<comment type="caution">
    <text evidence="2">The sequence shown here is derived from an EMBL/GenBank/DDBJ whole genome shotgun (WGS) entry which is preliminary data.</text>
</comment>
<dbReference type="SUPFAM" id="SSF48208">
    <property type="entry name" value="Six-hairpin glycosidases"/>
    <property type="match status" value="1"/>
</dbReference>
<evidence type="ECO:0000313" key="2">
    <source>
        <dbReference type="EMBL" id="GMH51912.1"/>
    </source>
</evidence>
<keyword evidence="3" id="KW-1185">Reference proteome</keyword>
<dbReference type="Proteomes" id="UP001165122">
    <property type="component" value="Unassembled WGS sequence"/>
</dbReference>
<name>A0A9W6ZCI3_9STRA</name>
<protein>
    <submittedName>
        <fullName evidence="2">Uncharacterized protein</fullName>
    </submittedName>
</protein>
<dbReference type="AlphaFoldDB" id="A0A9W6ZCI3"/>
<dbReference type="InterPro" id="IPR012341">
    <property type="entry name" value="6hp_glycosidase-like_sf"/>
</dbReference>
<organism evidence="2 3">
    <name type="scientific">Triparma laevis f. longispina</name>
    <dbReference type="NCBI Taxonomy" id="1714387"/>
    <lineage>
        <taxon>Eukaryota</taxon>
        <taxon>Sar</taxon>
        <taxon>Stramenopiles</taxon>
        <taxon>Ochrophyta</taxon>
        <taxon>Bolidophyceae</taxon>
        <taxon>Parmales</taxon>
        <taxon>Triparmaceae</taxon>
        <taxon>Triparma</taxon>
    </lineage>
</organism>